<dbReference type="GO" id="GO:0008168">
    <property type="term" value="F:methyltransferase activity"/>
    <property type="evidence" value="ECO:0007669"/>
    <property type="project" value="TreeGrafter"/>
</dbReference>
<dbReference type="RefSeq" id="XP_022582827.1">
    <property type="nucleotide sequence ID" value="XM_022726342.1"/>
</dbReference>
<dbReference type="EMBL" id="KV878339">
    <property type="protein sequence ID" value="OJJ48317.1"/>
    <property type="molecule type" value="Genomic_DNA"/>
</dbReference>
<dbReference type="SUPFAM" id="SSF53335">
    <property type="entry name" value="S-adenosyl-L-methionine-dependent methyltransferases"/>
    <property type="match status" value="1"/>
</dbReference>
<organism evidence="2 3">
    <name type="scientific">Penicilliopsis zonata CBS 506.65</name>
    <dbReference type="NCBI Taxonomy" id="1073090"/>
    <lineage>
        <taxon>Eukaryota</taxon>
        <taxon>Fungi</taxon>
        <taxon>Dikarya</taxon>
        <taxon>Ascomycota</taxon>
        <taxon>Pezizomycotina</taxon>
        <taxon>Eurotiomycetes</taxon>
        <taxon>Eurotiomycetidae</taxon>
        <taxon>Eurotiales</taxon>
        <taxon>Aspergillaceae</taxon>
        <taxon>Penicilliopsis</taxon>
    </lineage>
</organism>
<dbReference type="CDD" id="cd02440">
    <property type="entry name" value="AdoMet_MTases"/>
    <property type="match status" value="1"/>
</dbReference>
<proteinExistence type="predicted"/>
<dbReference type="PANTHER" id="PTHR43591:SF24">
    <property type="entry name" value="2-METHOXY-6-POLYPRENYL-1,4-BENZOQUINOL METHYLASE, MITOCHONDRIAL"/>
    <property type="match status" value="1"/>
</dbReference>
<dbReference type="Pfam" id="PF13489">
    <property type="entry name" value="Methyltransf_23"/>
    <property type="match status" value="1"/>
</dbReference>
<reference evidence="3" key="1">
    <citation type="journal article" date="2017" name="Genome Biol.">
        <title>Comparative genomics reveals high biological diversity and specific adaptations in the industrially and medically important fungal genus Aspergillus.</title>
        <authorList>
            <person name="de Vries R.P."/>
            <person name="Riley R."/>
            <person name="Wiebenga A."/>
            <person name="Aguilar-Osorio G."/>
            <person name="Amillis S."/>
            <person name="Uchima C.A."/>
            <person name="Anderluh G."/>
            <person name="Asadollahi M."/>
            <person name="Askin M."/>
            <person name="Barry K."/>
            <person name="Battaglia E."/>
            <person name="Bayram O."/>
            <person name="Benocci T."/>
            <person name="Braus-Stromeyer S.A."/>
            <person name="Caldana C."/>
            <person name="Canovas D."/>
            <person name="Cerqueira G.C."/>
            <person name="Chen F."/>
            <person name="Chen W."/>
            <person name="Choi C."/>
            <person name="Clum A."/>
            <person name="Dos Santos R.A."/>
            <person name="Damasio A.R."/>
            <person name="Diallinas G."/>
            <person name="Emri T."/>
            <person name="Fekete E."/>
            <person name="Flipphi M."/>
            <person name="Freyberg S."/>
            <person name="Gallo A."/>
            <person name="Gournas C."/>
            <person name="Habgood R."/>
            <person name="Hainaut M."/>
            <person name="Harispe M.L."/>
            <person name="Henrissat B."/>
            <person name="Hilden K.S."/>
            <person name="Hope R."/>
            <person name="Hossain A."/>
            <person name="Karabika E."/>
            <person name="Karaffa L."/>
            <person name="Karanyi Z."/>
            <person name="Krasevec N."/>
            <person name="Kuo A."/>
            <person name="Kusch H."/>
            <person name="LaButti K."/>
            <person name="Lagendijk E.L."/>
            <person name="Lapidus A."/>
            <person name="Levasseur A."/>
            <person name="Lindquist E."/>
            <person name="Lipzen A."/>
            <person name="Logrieco A.F."/>
            <person name="MacCabe A."/>
            <person name="Maekelae M.R."/>
            <person name="Malavazi I."/>
            <person name="Melin P."/>
            <person name="Meyer V."/>
            <person name="Mielnichuk N."/>
            <person name="Miskei M."/>
            <person name="Molnar A.P."/>
            <person name="Mule G."/>
            <person name="Ngan C.Y."/>
            <person name="Orejas M."/>
            <person name="Orosz E."/>
            <person name="Ouedraogo J.P."/>
            <person name="Overkamp K.M."/>
            <person name="Park H.-S."/>
            <person name="Perrone G."/>
            <person name="Piumi F."/>
            <person name="Punt P.J."/>
            <person name="Ram A.F."/>
            <person name="Ramon A."/>
            <person name="Rauscher S."/>
            <person name="Record E."/>
            <person name="Riano-Pachon D.M."/>
            <person name="Robert V."/>
            <person name="Roehrig J."/>
            <person name="Ruller R."/>
            <person name="Salamov A."/>
            <person name="Salih N.S."/>
            <person name="Samson R.A."/>
            <person name="Sandor E."/>
            <person name="Sanguinetti M."/>
            <person name="Schuetze T."/>
            <person name="Sepcic K."/>
            <person name="Shelest E."/>
            <person name="Sherlock G."/>
            <person name="Sophianopoulou V."/>
            <person name="Squina F.M."/>
            <person name="Sun H."/>
            <person name="Susca A."/>
            <person name="Todd R.B."/>
            <person name="Tsang A."/>
            <person name="Unkles S.E."/>
            <person name="van de Wiele N."/>
            <person name="van Rossen-Uffink D."/>
            <person name="Oliveira J.V."/>
            <person name="Vesth T.C."/>
            <person name="Visser J."/>
            <person name="Yu J.-H."/>
            <person name="Zhou M."/>
            <person name="Andersen M.R."/>
            <person name="Archer D.B."/>
            <person name="Baker S.E."/>
            <person name="Benoit I."/>
            <person name="Brakhage A.A."/>
            <person name="Braus G.H."/>
            <person name="Fischer R."/>
            <person name="Frisvad J.C."/>
            <person name="Goldman G.H."/>
            <person name="Houbraken J."/>
            <person name="Oakley B."/>
            <person name="Pocsi I."/>
            <person name="Scazzocchio C."/>
            <person name="Seiboth B."/>
            <person name="vanKuyk P.A."/>
            <person name="Wortman J."/>
            <person name="Dyer P.S."/>
            <person name="Grigoriev I.V."/>
        </authorList>
    </citation>
    <scope>NUCLEOTIDE SEQUENCE [LARGE SCALE GENOMIC DNA]</scope>
    <source>
        <strain evidence="3">CBS 506.65</strain>
    </source>
</reference>
<feature type="region of interest" description="Disordered" evidence="1">
    <location>
        <begin position="1"/>
        <end position="83"/>
    </location>
</feature>
<dbReference type="Gene3D" id="3.40.50.150">
    <property type="entry name" value="Vaccinia Virus protein VP39"/>
    <property type="match status" value="1"/>
</dbReference>
<gene>
    <name evidence="2" type="ORF">ASPZODRAFT_158062</name>
</gene>
<dbReference type="AlphaFoldDB" id="A0A1L9SMQ6"/>
<accession>A0A1L9SMQ6</accession>
<evidence type="ECO:0008006" key="4">
    <source>
        <dbReference type="Google" id="ProtNLM"/>
    </source>
</evidence>
<evidence type="ECO:0000313" key="3">
    <source>
        <dbReference type="Proteomes" id="UP000184188"/>
    </source>
</evidence>
<sequence>MITGPREGGGGGGEQQSVAAGPKETSPTPAISPAPPDELAREYGINTEVPEPTDFPDLHDGDDDDGGIESDGDSVFDENSINSETTSLNSSVIKYREEIGRRYHAYGTMEHWGPNDEHAQEQQDLSHHLWTLVLNGNLYLAPIRDPKSVLDLGTGTGIWAIDMADAHPQAVVKGIDLSPIQPSWIPPNLKFEIDDYNLEWLDKGKYDLIHGRELLGTVPNWVEFYRQVLSGLKPGGWFEQVDPTIFLVSNYGTLPPGHVFHQWSELMDEGGRKAGLDFNTAHHIKRWLEEVGFVNVTEVKMPIPVGSWPKDPRQREIGAFNQLRIEQGVLDFCGRRFTNNLGWSRVQLEVFCAAMRDAVRDSKLLAHHYAYFVYGQKPGNLGNE</sequence>
<protein>
    <recommendedName>
        <fullName evidence="4">Methyltransferase domain-containing protein</fullName>
    </recommendedName>
</protein>
<keyword evidence="3" id="KW-1185">Reference proteome</keyword>
<dbReference type="InterPro" id="IPR029063">
    <property type="entry name" value="SAM-dependent_MTases_sf"/>
</dbReference>
<name>A0A1L9SMQ6_9EURO</name>
<dbReference type="PANTHER" id="PTHR43591">
    <property type="entry name" value="METHYLTRANSFERASE"/>
    <property type="match status" value="1"/>
</dbReference>
<feature type="compositionally biased region" description="Gly residues" evidence="1">
    <location>
        <begin position="1"/>
        <end position="14"/>
    </location>
</feature>
<dbReference type="Proteomes" id="UP000184188">
    <property type="component" value="Unassembled WGS sequence"/>
</dbReference>
<dbReference type="OrthoDB" id="2013972at2759"/>
<dbReference type="VEuPathDB" id="FungiDB:ASPZODRAFT_158062"/>
<feature type="compositionally biased region" description="Acidic residues" evidence="1">
    <location>
        <begin position="60"/>
        <end position="76"/>
    </location>
</feature>
<dbReference type="GeneID" id="34612806"/>
<evidence type="ECO:0000313" key="2">
    <source>
        <dbReference type="EMBL" id="OJJ48317.1"/>
    </source>
</evidence>
<evidence type="ECO:0000256" key="1">
    <source>
        <dbReference type="SAM" id="MobiDB-lite"/>
    </source>
</evidence>